<keyword evidence="2 6" id="KW-0378">Hydrolase</keyword>
<dbReference type="InterPro" id="IPR044742">
    <property type="entry name" value="DEAD/DEAH_RhlB"/>
</dbReference>
<dbReference type="RefSeq" id="WP_009526397.1">
    <property type="nucleotide sequence ID" value="NZ_JBQMYE010000202.1"/>
</dbReference>
<dbReference type="InterPro" id="IPR027417">
    <property type="entry name" value="P-loop_NTPase"/>
</dbReference>
<dbReference type="InterPro" id="IPR001650">
    <property type="entry name" value="Helicase_C-like"/>
</dbReference>
<dbReference type="InterPro" id="IPR000629">
    <property type="entry name" value="RNA-helicase_DEAD-box_CS"/>
</dbReference>
<proteinExistence type="inferred from homology"/>
<feature type="compositionally biased region" description="Basic residues" evidence="7">
    <location>
        <begin position="498"/>
        <end position="507"/>
    </location>
</feature>
<feature type="domain" description="Helicase C-terminal" evidence="9">
    <location>
        <begin position="214"/>
        <end position="374"/>
    </location>
</feature>
<dbReference type="STRING" id="796937.HMPREF9630_02004"/>
<reference evidence="10 13" key="1">
    <citation type="submission" date="2011-08" db="EMBL/GenBank/DDBJ databases">
        <title>The Genome Sequence of Eubacteriaceae bacterium ACC19a.</title>
        <authorList>
            <consortium name="The Broad Institute Genome Sequencing Platform"/>
            <person name="Earl A."/>
            <person name="Ward D."/>
            <person name="Feldgarden M."/>
            <person name="Gevers D."/>
            <person name="Sizova M."/>
            <person name="Hazen A."/>
            <person name="Epstein S."/>
            <person name="Young S.K."/>
            <person name="Zeng Q."/>
            <person name="Gargeya S."/>
            <person name="Fitzgerald M."/>
            <person name="Haas B."/>
            <person name="Abouelleil A."/>
            <person name="Alvarado L."/>
            <person name="Arachchi H.M."/>
            <person name="Berlin A."/>
            <person name="Brown A."/>
            <person name="Chapman S.B."/>
            <person name="Chen Z."/>
            <person name="Dunbar C."/>
            <person name="Freedman E."/>
            <person name="Gearin G."/>
            <person name="Gellesch M."/>
            <person name="Goldberg J."/>
            <person name="Griggs A."/>
            <person name="Gujja S."/>
            <person name="Heiman D."/>
            <person name="Howarth C."/>
            <person name="Larson L."/>
            <person name="Lui A."/>
            <person name="MacDonald P.J.P."/>
            <person name="Montmayeur A."/>
            <person name="Murphy C."/>
            <person name="Neiman D."/>
            <person name="Pearson M."/>
            <person name="Priest M."/>
            <person name="Roberts A."/>
            <person name="Saif S."/>
            <person name="Shea T."/>
            <person name="Shenoy N."/>
            <person name="Sisk P."/>
            <person name="Stolte C."/>
            <person name="Sykes S."/>
            <person name="Wortman J."/>
            <person name="Nusbaum C."/>
            <person name="Birren B."/>
        </authorList>
    </citation>
    <scope>NUCLEOTIDE SEQUENCE [LARGE SCALE GENOMIC DNA]</scope>
    <source>
        <strain evidence="10 13">ACC19a</strain>
    </source>
</reference>
<evidence type="ECO:0000313" key="10">
    <source>
        <dbReference type="EMBL" id="EHL14481.1"/>
    </source>
</evidence>
<dbReference type="InterPro" id="IPR050079">
    <property type="entry name" value="DEAD_box_RNA_helicase"/>
</dbReference>
<dbReference type="Proteomes" id="UP000006437">
    <property type="component" value="Unassembled WGS sequence"/>
</dbReference>
<evidence type="ECO:0000313" key="12">
    <source>
        <dbReference type="Proteomes" id="UP000003379"/>
    </source>
</evidence>
<dbReference type="CDD" id="cd00268">
    <property type="entry name" value="DEADc"/>
    <property type="match status" value="1"/>
</dbReference>
<evidence type="ECO:0000256" key="7">
    <source>
        <dbReference type="SAM" id="MobiDB-lite"/>
    </source>
</evidence>
<dbReference type="PROSITE" id="PS00039">
    <property type="entry name" value="DEAD_ATP_HELICASE"/>
    <property type="match status" value="1"/>
</dbReference>
<dbReference type="PANTHER" id="PTHR47959">
    <property type="entry name" value="ATP-DEPENDENT RNA HELICASE RHLE-RELATED"/>
    <property type="match status" value="1"/>
</dbReference>
<evidence type="ECO:0000313" key="11">
    <source>
        <dbReference type="EMBL" id="EHL19117.1"/>
    </source>
</evidence>
<evidence type="ECO:0000313" key="13">
    <source>
        <dbReference type="Proteomes" id="UP000006437"/>
    </source>
</evidence>
<dbReference type="CDD" id="cd18787">
    <property type="entry name" value="SF2_C_DEAD"/>
    <property type="match status" value="1"/>
</dbReference>
<evidence type="ECO:0000256" key="3">
    <source>
        <dbReference type="ARBA" id="ARBA00022806"/>
    </source>
</evidence>
<evidence type="ECO:0000256" key="6">
    <source>
        <dbReference type="RuleBase" id="RU000492"/>
    </source>
</evidence>
<accession>G9X1D7</accession>
<evidence type="ECO:0000256" key="4">
    <source>
        <dbReference type="ARBA" id="ARBA00022840"/>
    </source>
</evidence>
<dbReference type="SMART" id="SM00487">
    <property type="entry name" value="DEXDc"/>
    <property type="match status" value="1"/>
</dbReference>
<dbReference type="AlphaFoldDB" id="G9X1D7"/>
<dbReference type="GO" id="GO:0003724">
    <property type="term" value="F:RNA helicase activity"/>
    <property type="evidence" value="ECO:0007669"/>
    <property type="project" value="UniProtKB-ARBA"/>
</dbReference>
<name>G9X1D7_9FIRM</name>
<comment type="similarity">
    <text evidence="5 6">Belongs to the DEAD box helicase family.</text>
</comment>
<evidence type="ECO:0000259" key="8">
    <source>
        <dbReference type="PROSITE" id="PS51192"/>
    </source>
</evidence>
<dbReference type="EMBL" id="AFZG01000029">
    <property type="protein sequence ID" value="EHL19117.1"/>
    <property type="molecule type" value="Genomic_DNA"/>
</dbReference>
<keyword evidence="1 6" id="KW-0547">Nucleotide-binding</keyword>
<keyword evidence="4 6" id="KW-0067">ATP-binding</keyword>
<dbReference type="Pfam" id="PF00271">
    <property type="entry name" value="Helicase_C"/>
    <property type="match status" value="1"/>
</dbReference>
<evidence type="ECO:0000259" key="9">
    <source>
        <dbReference type="PROSITE" id="PS51194"/>
    </source>
</evidence>
<reference evidence="11 12" key="2">
    <citation type="submission" date="2011-08" db="EMBL/GenBank/DDBJ databases">
        <title>The Genome Sequence of Eubacteriaceae bacterium CM5.</title>
        <authorList>
            <consortium name="The Broad Institute Genome Sequencing Platform"/>
            <person name="Earl A."/>
            <person name="Ward D."/>
            <person name="Feldgarden M."/>
            <person name="Gevers D."/>
            <person name="Sizova M."/>
            <person name="Hazen A."/>
            <person name="Epstein S."/>
            <person name="Young S.K."/>
            <person name="Zeng Q."/>
            <person name="Gargeya S."/>
            <person name="Fitzgerald M."/>
            <person name="Haas B."/>
            <person name="Abouelleil A."/>
            <person name="Alvarado L."/>
            <person name="Arachchi H.M."/>
            <person name="Berlin A."/>
            <person name="Brown A."/>
            <person name="Chapman S.B."/>
            <person name="Chen Z."/>
            <person name="Dunbar C."/>
            <person name="Freedman E."/>
            <person name="Gearin G."/>
            <person name="Gellesch M."/>
            <person name="Goldberg J."/>
            <person name="Griggs A."/>
            <person name="Gujja S."/>
            <person name="Heiman D."/>
            <person name="Howarth C."/>
            <person name="Larson L."/>
            <person name="Lui A."/>
            <person name="MacDonald P.J.P."/>
            <person name="Montmayeur A."/>
            <person name="Murphy C."/>
            <person name="Neiman D."/>
            <person name="Pearson M."/>
            <person name="Priest M."/>
            <person name="Roberts A."/>
            <person name="Saif S."/>
            <person name="Shea T."/>
            <person name="Shenoy N."/>
            <person name="Sisk P."/>
            <person name="Stolte C."/>
            <person name="Sykes S."/>
            <person name="Wortman J."/>
            <person name="Nusbaum C."/>
            <person name="Birren B."/>
        </authorList>
    </citation>
    <scope>NUCLEOTIDE SEQUENCE [LARGE SCALE GENOMIC DNA]</scope>
    <source>
        <strain evidence="11 12">CM5</strain>
    </source>
</reference>
<accession>G9XD21</accession>
<keyword evidence="3 6" id="KW-0347">Helicase</keyword>
<dbReference type="GO" id="GO:0003676">
    <property type="term" value="F:nucleic acid binding"/>
    <property type="evidence" value="ECO:0007669"/>
    <property type="project" value="InterPro"/>
</dbReference>
<dbReference type="PROSITE" id="PS51194">
    <property type="entry name" value="HELICASE_CTER"/>
    <property type="match status" value="1"/>
</dbReference>
<dbReference type="SUPFAM" id="SSF52540">
    <property type="entry name" value="P-loop containing nucleoside triphosphate hydrolases"/>
    <property type="match status" value="1"/>
</dbReference>
<dbReference type="Gene3D" id="3.40.50.300">
    <property type="entry name" value="P-loop containing nucleotide triphosphate hydrolases"/>
    <property type="match status" value="2"/>
</dbReference>
<dbReference type="Proteomes" id="UP000003379">
    <property type="component" value="Unassembled WGS sequence"/>
</dbReference>
<dbReference type="SMART" id="SM00490">
    <property type="entry name" value="HELICc"/>
    <property type="match status" value="1"/>
</dbReference>
<gene>
    <name evidence="11" type="ORF">HMPREF9628_01748</name>
    <name evidence="10" type="ORF">HMPREF9629_02181</name>
</gene>
<dbReference type="BioCyc" id="EBAC796937-HMP:GMGH-2209-MONOMER"/>
<dbReference type="HOGENOM" id="CLU_003041_21_1_9"/>
<evidence type="ECO:0000256" key="2">
    <source>
        <dbReference type="ARBA" id="ARBA00022801"/>
    </source>
</evidence>
<feature type="region of interest" description="Disordered" evidence="7">
    <location>
        <begin position="443"/>
        <end position="507"/>
    </location>
</feature>
<dbReference type="EMBL" id="AFZE01000030">
    <property type="protein sequence ID" value="EHL14481.1"/>
    <property type="molecule type" value="Genomic_DNA"/>
</dbReference>
<dbReference type="PATRIC" id="fig|796937.3.peg.1433"/>
<organism evidence="10 13">
    <name type="scientific">Peptoanaerobacter stomatis</name>
    <dbReference type="NCBI Taxonomy" id="796937"/>
    <lineage>
        <taxon>Bacteria</taxon>
        <taxon>Bacillati</taxon>
        <taxon>Bacillota</taxon>
        <taxon>Clostridia</taxon>
        <taxon>Peptostreptococcales</taxon>
        <taxon>Filifactoraceae</taxon>
        <taxon>Peptoanaerobacter</taxon>
    </lineage>
</organism>
<evidence type="ECO:0000256" key="5">
    <source>
        <dbReference type="ARBA" id="ARBA00038437"/>
    </source>
</evidence>
<comment type="caution">
    <text evidence="10">The sequence shown here is derived from an EMBL/GenBank/DDBJ whole genome shotgun (WGS) entry which is preliminary data.</text>
</comment>
<dbReference type="PANTHER" id="PTHR47959:SF1">
    <property type="entry name" value="ATP-DEPENDENT RNA HELICASE DBPA"/>
    <property type="match status" value="1"/>
</dbReference>
<evidence type="ECO:0000256" key="1">
    <source>
        <dbReference type="ARBA" id="ARBA00022741"/>
    </source>
</evidence>
<protein>
    <recommendedName>
        <fullName evidence="14">DEAD/DEAH box helicase</fullName>
    </recommendedName>
</protein>
<dbReference type="PROSITE" id="PS51192">
    <property type="entry name" value="HELICASE_ATP_BIND_1"/>
    <property type="match status" value="1"/>
</dbReference>
<dbReference type="Pfam" id="PF00270">
    <property type="entry name" value="DEAD"/>
    <property type="match status" value="1"/>
</dbReference>
<dbReference type="GO" id="GO:0016787">
    <property type="term" value="F:hydrolase activity"/>
    <property type="evidence" value="ECO:0007669"/>
    <property type="project" value="UniProtKB-KW"/>
</dbReference>
<feature type="domain" description="Helicase ATP-binding" evidence="8">
    <location>
        <begin position="33"/>
        <end position="203"/>
    </location>
</feature>
<dbReference type="GO" id="GO:0005829">
    <property type="term" value="C:cytosol"/>
    <property type="evidence" value="ECO:0007669"/>
    <property type="project" value="TreeGrafter"/>
</dbReference>
<evidence type="ECO:0008006" key="14">
    <source>
        <dbReference type="Google" id="ProtNLM"/>
    </source>
</evidence>
<dbReference type="InterPro" id="IPR014001">
    <property type="entry name" value="Helicase_ATP-bd"/>
</dbReference>
<dbReference type="GO" id="GO:0005524">
    <property type="term" value="F:ATP binding"/>
    <property type="evidence" value="ECO:0007669"/>
    <property type="project" value="UniProtKB-KW"/>
</dbReference>
<dbReference type="InterPro" id="IPR011545">
    <property type="entry name" value="DEAD/DEAH_box_helicase_dom"/>
</dbReference>
<feature type="compositionally biased region" description="Basic and acidic residues" evidence="7">
    <location>
        <begin position="448"/>
        <end position="497"/>
    </location>
</feature>
<sequence>MNFREINCINENILRAIDDMGFENMTQIQEQIIPIALEKKDVIGQSQTGTGKTVAFGIPIIENIDFESEKIQSVIMTPTRELALQVSAEINRLLKYYPSKSVALYGGEEITKQIKRLKDRPCIIVATPGRLMDHIRRRTVKTEYINTVVLDEADEMLSMGFIEDVEEILNEMPNRLITMLFSATMPDRIKNISKTFMNEPAHIKVQSKAMTVDAIDQKYIEISEHEKFEALCRLLDIYQPPLCIIFGRTKRRVDELINGLQLRDYKVEGIHGDMRQEKREKVLEKFKKRHINILVATDVAARGLDISGVTHVINFDLPQEIESYVHRIGRTGRAGNTGISFTFVHPKEMEFLQEIERHTKSKMEKYKNPTGAQAKEAIYLRASDKIVDTITNGKEEQLERIAKTLLESYDAVDLIASALKIMTKSDKRKATVRLTGESPLKLSKKYRKFENKNRAGSDKRNYHKKSDNRKNHQDHRNRQDKKNSNEKGNKDKKSVRYDRKRQRSNNE</sequence>